<gene>
    <name evidence="1" type="ORF">HLUCCA11_01815</name>
</gene>
<name>A0A0P7Z2L2_9CYAN</name>
<organism evidence="1 2">
    <name type="scientific">Phormidesmis priestleyi Ana</name>
    <dbReference type="NCBI Taxonomy" id="1666911"/>
    <lineage>
        <taxon>Bacteria</taxon>
        <taxon>Bacillati</taxon>
        <taxon>Cyanobacteriota</taxon>
        <taxon>Cyanophyceae</taxon>
        <taxon>Leptolyngbyales</taxon>
        <taxon>Leptolyngbyaceae</taxon>
        <taxon>Phormidesmis</taxon>
    </lineage>
</organism>
<proteinExistence type="predicted"/>
<dbReference type="EMBL" id="LJZR01000002">
    <property type="protein sequence ID" value="KPQ37190.1"/>
    <property type="molecule type" value="Genomic_DNA"/>
</dbReference>
<dbReference type="AlphaFoldDB" id="A0A0P7Z2L2"/>
<comment type="caution">
    <text evidence="1">The sequence shown here is derived from an EMBL/GenBank/DDBJ whole genome shotgun (WGS) entry which is preliminary data.</text>
</comment>
<reference evidence="1 2" key="1">
    <citation type="submission" date="2015-09" db="EMBL/GenBank/DDBJ databases">
        <title>Identification and resolution of microdiversity through metagenomic sequencing of parallel consortia.</title>
        <authorList>
            <person name="Nelson W.C."/>
            <person name="Romine M.F."/>
            <person name="Lindemann S.R."/>
        </authorList>
    </citation>
    <scope>NUCLEOTIDE SEQUENCE [LARGE SCALE GENOMIC DNA]</scope>
    <source>
        <strain evidence="1">Ana</strain>
    </source>
</reference>
<dbReference type="STRING" id="1666911.HLUCCA11_01815"/>
<accession>A0A0P7Z2L2</accession>
<sequence length="103" mass="11882">MIAGDSPYVQQQFARRRRYPFPNQTEVYLAAPEDLVISKLRWHGESEKQRRDVLAILKVQQDALDYVYMYQWAAEFGLDEVLDELAIAAGVMALVTAQRTAFE</sequence>
<evidence type="ECO:0000313" key="1">
    <source>
        <dbReference type="EMBL" id="KPQ37190.1"/>
    </source>
</evidence>
<protein>
    <submittedName>
        <fullName evidence="1">Uncharacterized protein</fullName>
    </submittedName>
</protein>
<evidence type="ECO:0000313" key="2">
    <source>
        <dbReference type="Proteomes" id="UP000050465"/>
    </source>
</evidence>
<dbReference type="Proteomes" id="UP000050465">
    <property type="component" value="Unassembled WGS sequence"/>
</dbReference>